<accession>A0A6V8LE83</accession>
<organism evidence="1 2">
    <name type="scientific">Phytohabitans rumicis</name>
    <dbReference type="NCBI Taxonomy" id="1076125"/>
    <lineage>
        <taxon>Bacteria</taxon>
        <taxon>Bacillati</taxon>
        <taxon>Actinomycetota</taxon>
        <taxon>Actinomycetes</taxon>
        <taxon>Micromonosporales</taxon>
        <taxon>Micromonosporaceae</taxon>
    </lineage>
</organism>
<dbReference type="EMBL" id="BLPG01000001">
    <property type="protein sequence ID" value="GFJ95552.1"/>
    <property type="molecule type" value="Genomic_DNA"/>
</dbReference>
<name>A0A6V8LE83_9ACTN</name>
<sequence>MYGSSKAGLDAFYTGLGYWLEGSGVRVVVVRPGQVRTRMTAGLREQPLTTTPEAVAEVVVRAVWAGRRQVWVPGRLRPVMVVLRHLPGPLFRRLGR</sequence>
<reference evidence="1 2" key="2">
    <citation type="submission" date="2020-03" db="EMBL/GenBank/DDBJ databases">
        <authorList>
            <person name="Ichikawa N."/>
            <person name="Kimura A."/>
            <person name="Kitahashi Y."/>
            <person name="Uohara A."/>
        </authorList>
    </citation>
    <scope>NUCLEOTIDE SEQUENCE [LARGE SCALE GENOMIC DNA]</scope>
    <source>
        <strain evidence="1 2">NBRC 108638</strain>
    </source>
</reference>
<dbReference type="InterPro" id="IPR002347">
    <property type="entry name" value="SDR_fam"/>
</dbReference>
<evidence type="ECO:0000313" key="2">
    <source>
        <dbReference type="Proteomes" id="UP000482960"/>
    </source>
</evidence>
<dbReference type="InterPro" id="IPR036291">
    <property type="entry name" value="NAD(P)-bd_dom_sf"/>
</dbReference>
<comment type="caution">
    <text evidence="1">The sequence shown here is derived from an EMBL/GenBank/DDBJ whole genome shotgun (WGS) entry which is preliminary data.</text>
</comment>
<dbReference type="AlphaFoldDB" id="A0A6V8LE83"/>
<protein>
    <recommendedName>
        <fullName evidence="3">Short-chain dehydrogenase</fullName>
    </recommendedName>
</protein>
<keyword evidence="2" id="KW-1185">Reference proteome</keyword>
<reference evidence="1 2" key="1">
    <citation type="submission" date="2020-03" db="EMBL/GenBank/DDBJ databases">
        <title>Whole genome shotgun sequence of Phytohabitans rumicis NBRC 108638.</title>
        <authorList>
            <person name="Komaki H."/>
            <person name="Tamura T."/>
        </authorList>
    </citation>
    <scope>NUCLEOTIDE SEQUENCE [LARGE SCALE GENOMIC DNA]</scope>
    <source>
        <strain evidence="1 2">NBRC 108638</strain>
    </source>
</reference>
<evidence type="ECO:0000313" key="1">
    <source>
        <dbReference type="EMBL" id="GFJ95552.1"/>
    </source>
</evidence>
<evidence type="ECO:0008006" key="3">
    <source>
        <dbReference type="Google" id="ProtNLM"/>
    </source>
</evidence>
<dbReference type="SUPFAM" id="SSF51735">
    <property type="entry name" value="NAD(P)-binding Rossmann-fold domains"/>
    <property type="match status" value="1"/>
</dbReference>
<dbReference type="Gene3D" id="3.40.50.720">
    <property type="entry name" value="NAD(P)-binding Rossmann-like Domain"/>
    <property type="match status" value="1"/>
</dbReference>
<proteinExistence type="predicted"/>
<dbReference type="Proteomes" id="UP000482960">
    <property type="component" value="Unassembled WGS sequence"/>
</dbReference>
<gene>
    <name evidence="1" type="ORF">Prum_091940</name>
</gene>
<dbReference type="Pfam" id="PF00106">
    <property type="entry name" value="adh_short"/>
    <property type="match status" value="1"/>
</dbReference>